<dbReference type="InterPro" id="IPR043502">
    <property type="entry name" value="DNA/RNA_pol_sf"/>
</dbReference>
<reference evidence="11" key="1">
    <citation type="submission" date="2012-01" db="EMBL/GenBank/DDBJ databases">
        <title>The Genome Sequence of Oreochromis niloticus (Nile Tilapia).</title>
        <authorList>
            <consortium name="Broad Institute Genome Assembly Team"/>
            <consortium name="Broad Institute Sequencing Platform"/>
            <person name="Di Palma F."/>
            <person name="Johnson J."/>
            <person name="Lander E.S."/>
            <person name="Lindblad-Toh K."/>
        </authorList>
    </citation>
    <scope>NUCLEOTIDE SEQUENCE [LARGE SCALE GENOMIC DNA]</scope>
</reference>
<dbReference type="PANTHER" id="PTHR37984:SF15">
    <property type="entry name" value="INTEGRASE CATALYTIC DOMAIN-CONTAINING PROTEIN"/>
    <property type="match status" value="1"/>
</dbReference>
<evidence type="ECO:0000313" key="10">
    <source>
        <dbReference type="Ensembl" id="ENSONIP00000081314.1"/>
    </source>
</evidence>
<dbReference type="FunFam" id="3.30.70.270:FF:000020">
    <property type="entry name" value="Transposon Tf2-6 polyprotein-like Protein"/>
    <property type="match status" value="1"/>
</dbReference>
<dbReference type="GO" id="GO:0008270">
    <property type="term" value="F:zinc ion binding"/>
    <property type="evidence" value="ECO:0007669"/>
    <property type="project" value="InterPro"/>
</dbReference>
<sequence length="868" mass="95506">MAANVHPPPMFLPCPGDPALPFNMWMRMFNSYLLVINATGNAWPEARRRATLLHCLGTEGQRIFYSLPNTGDTFASAVTALEQHFSPKVNVVVERHAFRKRTQASHETVIQYVASLRDLASKCEFDDRTEEMIRDQLVEHVSSPSIRERLLLEPDLTLDKAVTLATQMESAVQQAKSVAADSSTPVQAVQSHSHSMQRKHKYNAHPAKPSHATKTSKNCFRCGSNTHLANFRQCPAAKVTCKLCHKIGHFARVCCSSKTRDVREVHLPKLTVLYLTDPSHASKGLQCSINVSTPTSSAKDIELIVDTGSAVSILPNHIYEEHFSGTPLKPPDLQLVTYTKKTIPVLGCLQVTVSRGNASASAVFFVVRKGTPLLGRDLMEALNVSIAGNTVLPPCTDPTASVMSTNPSPASCIPAAPDIGCVRAFVHKVKVDPTVKPVRQKLRRLPFAVRASVSAELDRLLKAGVIERIDASSWVSPIVVTGRKTGGIRLCADLREPNKAVITDCYPLPHVDELFASLQGAKMFSTIDLANAYYQLPLHEDSRDLTAFITHDGLFRFCRVPYGLASAPSAFQKMMAEILKDLPGVQNYLDDLIVYSKSAAEHDQNLSTVLQKLKDAGLVLNENKCHFRKTSLRFLGHVVTADGILPDEEHIDAVLRAPPPSDAVALRSFLGLVSWYSKFLPNFATVVAPMRACANDKNTFTWTSDAQVSFEEVKKLVVNSPALALFDPALRVVISTDASDYGLGAVFAQVQPDGTEKPVAFASRTLSATEQKYSTVEKEAYACVWAAEKWRTYLWGRRFTLRTDHQALTTLLSTKGINTAGMRIARWSARLLCFDYDVIYRPGSQNYTADCLSPAPACFFPSHIGCRS</sequence>
<evidence type="ECO:0000256" key="6">
    <source>
        <dbReference type="ARBA" id="ARBA00022801"/>
    </source>
</evidence>
<dbReference type="Gene3D" id="3.10.10.10">
    <property type="entry name" value="HIV Type 1 Reverse Transcriptase, subunit A, domain 1"/>
    <property type="match status" value="1"/>
</dbReference>
<dbReference type="SMART" id="SM00343">
    <property type="entry name" value="ZnF_C2HC"/>
    <property type="match status" value="2"/>
</dbReference>
<protein>
    <recommendedName>
        <fullName evidence="9">Reverse transcriptase domain-containing protein</fullName>
    </recommendedName>
</protein>
<accession>A0A669FAM3</accession>
<dbReference type="GO" id="GO:0003964">
    <property type="term" value="F:RNA-directed DNA polymerase activity"/>
    <property type="evidence" value="ECO:0007669"/>
    <property type="project" value="UniProtKB-KW"/>
</dbReference>
<dbReference type="GO" id="GO:0004519">
    <property type="term" value="F:endonuclease activity"/>
    <property type="evidence" value="ECO:0007669"/>
    <property type="project" value="UniProtKB-KW"/>
</dbReference>
<dbReference type="InterPro" id="IPR000477">
    <property type="entry name" value="RT_dom"/>
</dbReference>
<evidence type="ECO:0000259" key="9">
    <source>
        <dbReference type="PROSITE" id="PS50878"/>
    </source>
</evidence>
<dbReference type="InterPro" id="IPR043128">
    <property type="entry name" value="Rev_trsase/Diguanyl_cyclase"/>
</dbReference>
<keyword evidence="7" id="KW-0695">RNA-directed DNA polymerase</keyword>
<evidence type="ECO:0000256" key="1">
    <source>
        <dbReference type="ARBA" id="ARBA00010879"/>
    </source>
</evidence>
<evidence type="ECO:0000256" key="4">
    <source>
        <dbReference type="ARBA" id="ARBA00022722"/>
    </source>
</evidence>
<evidence type="ECO:0000256" key="3">
    <source>
        <dbReference type="ARBA" id="ARBA00022695"/>
    </source>
</evidence>
<dbReference type="Gene3D" id="3.30.70.270">
    <property type="match status" value="2"/>
</dbReference>
<feature type="region of interest" description="Disordered" evidence="8">
    <location>
        <begin position="194"/>
        <end position="213"/>
    </location>
</feature>
<evidence type="ECO:0000313" key="11">
    <source>
        <dbReference type="Proteomes" id="UP000005207"/>
    </source>
</evidence>
<dbReference type="InterPro" id="IPR001969">
    <property type="entry name" value="Aspartic_peptidase_AS"/>
</dbReference>
<evidence type="ECO:0000256" key="7">
    <source>
        <dbReference type="ARBA" id="ARBA00022918"/>
    </source>
</evidence>
<dbReference type="Gene3D" id="2.40.70.10">
    <property type="entry name" value="Acid Proteases"/>
    <property type="match status" value="1"/>
</dbReference>
<reference evidence="10" key="2">
    <citation type="submission" date="2025-08" db="UniProtKB">
        <authorList>
            <consortium name="Ensembl"/>
        </authorList>
    </citation>
    <scope>IDENTIFICATION</scope>
</reference>
<dbReference type="PROSITE" id="PS00141">
    <property type="entry name" value="ASP_PROTEASE"/>
    <property type="match status" value="1"/>
</dbReference>
<evidence type="ECO:0000256" key="8">
    <source>
        <dbReference type="SAM" id="MobiDB-lite"/>
    </source>
</evidence>
<dbReference type="OMA" id="RACANDK"/>
<dbReference type="SUPFAM" id="SSF50630">
    <property type="entry name" value="Acid proteases"/>
    <property type="match status" value="1"/>
</dbReference>
<proteinExistence type="inferred from homology"/>
<dbReference type="GO" id="GO:0003676">
    <property type="term" value="F:nucleic acid binding"/>
    <property type="evidence" value="ECO:0007669"/>
    <property type="project" value="InterPro"/>
</dbReference>
<dbReference type="PROSITE" id="PS50878">
    <property type="entry name" value="RT_POL"/>
    <property type="match status" value="1"/>
</dbReference>
<dbReference type="FunFam" id="3.10.20.370:FF:000001">
    <property type="entry name" value="Retrovirus-related Pol polyprotein from transposon 17.6-like protein"/>
    <property type="match status" value="1"/>
</dbReference>
<comment type="similarity">
    <text evidence="1">Belongs to the beta type-B retroviral polymerase family. HERV class-II K(HML-2) pol subfamily.</text>
</comment>
<organism evidence="10 11">
    <name type="scientific">Oreochromis niloticus</name>
    <name type="common">Nile tilapia</name>
    <name type="synonym">Tilapia nilotica</name>
    <dbReference type="NCBI Taxonomy" id="8128"/>
    <lineage>
        <taxon>Eukaryota</taxon>
        <taxon>Metazoa</taxon>
        <taxon>Chordata</taxon>
        <taxon>Craniata</taxon>
        <taxon>Vertebrata</taxon>
        <taxon>Euteleostomi</taxon>
        <taxon>Actinopterygii</taxon>
        <taxon>Neopterygii</taxon>
        <taxon>Teleostei</taxon>
        <taxon>Neoteleostei</taxon>
        <taxon>Acanthomorphata</taxon>
        <taxon>Ovalentaria</taxon>
        <taxon>Cichlomorphae</taxon>
        <taxon>Cichliformes</taxon>
        <taxon>Cichlidae</taxon>
        <taxon>African cichlids</taxon>
        <taxon>Pseudocrenilabrinae</taxon>
        <taxon>Oreochromini</taxon>
        <taxon>Oreochromis</taxon>
    </lineage>
</organism>
<dbReference type="GeneTree" id="ENSGT01140000282569"/>
<dbReference type="PANTHER" id="PTHR37984">
    <property type="entry name" value="PROTEIN CBG26694"/>
    <property type="match status" value="1"/>
</dbReference>
<dbReference type="SUPFAM" id="SSF56672">
    <property type="entry name" value="DNA/RNA polymerases"/>
    <property type="match status" value="1"/>
</dbReference>
<dbReference type="CDD" id="cd01647">
    <property type="entry name" value="RT_LTR"/>
    <property type="match status" value="1"/>
</dbReference>
<dbReference type="Pfam" id="PF17917">
    <property type="entry name" value="RT_RNaseH"/>
    <property type="match status" value="1"/>
</dbReference>
<dbReference type="InterPro" id="IPR041373">
    <property type="entry name" value="RT_RNaseH"/>
</dbReference>
<dbReference type="Gene3D" id="3.10.20.370">
    <property type="match status" value="1"/>
</dbReference>
<reference evidence="10" key="3">
    <citation type="submission" date="2025-09" db="UniProtKB">
        <authorList>
            <consortium name="Ensembl"/>
        </authorList>
    </citation>
    <scope>IDENTIFICATION</scope>
</reference>
<dbReference type="InterPro" id="IPR050951">
    <property type="entry name" value="Retrovirus_Pol_polyprotein"/>
</dbReference>
<keyword evidence="6" id="KW-0378">Hydrolase</keyword>
<keyword evidence="3" id="KW-0548">Nucleotidyltransferase</keyword>
<dbReference type="Proteomes" id="UP000005207">
    <property type="component" value="Linkage group LG23"/>
</dbReference>
<name>A0A669FAM3_ORENI</name>
<dbReference type="Pfam" id="PF00078">
    <property type="entry name" value="RVT_1"/>
    <property type="match status" value="1"/>
</dbReference>
<keyword evidence="4" id="KW-0540">Nuclease</keyword>
<keyword evidence="2" id="KW-0808">Transferase</keyword>
<dbReference type="GO" id="GO:0004190">
    <property type="term" value="F:aspartic-type endopeptidase activity"/>
    <property type="evidence" value="ECO:0007669"/>
    <property type="project" value="InterPro"/>
</dbReference>
<dbReference type="GO" id="GO:0006508">
    <property type="term" value="P:proteolysis"/>
    <property type="evidence" value="ECO:0007669"/>
    <property type="project" value="InterPro"/>
</dbReference>
<dbReference type="InterPro" id="IPR021109">
    <property type="entry name" value="Peptidase_aspartic_dom_sf"/>
</dbReference>
<evidence type="ECO:0000256" key="2">
    <source>
        <dbReference type="ARBA" id="ARBA00022679"/>
    </source>
</evidence>
<dbReference type="CDD" id="cd09274">
    <property type="entry name" value="RNase_HI_RT_Ty3"/>
    <property type="match status" value="1"/>
</dbReference>
<dbReference type="InParanoid" id="A0A669FAM3"/>
<keyword evidence="5" id="KW-0255">Endonuclease</keyword>
<keyword evidence="11" id="KW-1185">Reference proteome</keyword>
<dbReference type="Ensembl" id="ENSONIT00000067635.1">
    <property type="protein sequence ID" value="ENSONIP00000081314.1"/>
    <property type="gene ID" value="ENSONIG00000031012.1"/>
</dbReference>
<dbReference type="InterPro" id="IPR001878">
    <property type="entry name" value="Znf_CCHC"/>
</dbReference>
<dbReference type="AlphaFoldDB" id="A0A669FAM3"/>
<feature type="domain" description="Reverse transcriptase" evidence="9">
    <location>
        <begin position="462"/>
        <end position="639"/>
    </location>
</feature>
<evidence type="ECO:0000256" key="5">
    <source>
        <dbReference type="ARBA" id="ARBA00022759"/>
    </source>
</evidence>
<dbReference type="Gene3D" id="4.10.60.10">
    <property type="entry name" value="Zinc finger, CCHC-type"/>
    <property type="match status" value="1"/>
</dbReference>